<evidence type="ECO:0000313" key="1">
    <source>
        <dbReference type="EMBL" id="KAK3912398.1"/>
    </source>
</evidence>
<organism evidence="1 2">
    <name type="scientific">Frankliniella fusca</name>
    <dbReference type="NCBI Taxonomy" id="407009"/>
    <lineage>
        <taxon>Eukaryota</taxon>
        <taxon>Metazoa</taxon>
        <taxon>Ecdysozoa</taxon>
        <taxon>Arthropoda</taxon>
        <taxon>Hexapoda</taxon>
        <taxon>Insecta</taxon>
        <taxon>Pterygota</taxon>
        <taxon>Neoptera</taxon>
        <taxon>Paraneoptera</taxon>
        <taxon>Thysanoptera</taxon>
        <taxon>Terebrantia</taxon>
        <taxon>Thripoidea</taxon>
        <taxon>Thripidae</taxon>
        <taxon>Frankliniella</taxon>
    </lineage>
</organism>
<sequence>MGLAPGCNSSRNAKFSAMYSRHIREQHPLLSLRCLTRRYRDASGPARDAYQDGAFLPVEDYTTGIIGRQRRKFFGIVWGTSLSHDDLNSPAAADDLYARFLADLEAKGVLNTTALIFMSNHGLRFGDVLITRQGRLEERLPLLYFSLPDWARERYPAAARNLQLNRDRLVTVYDLHATMHDLMDLSSLASPRRAPRPPQPCPRGLSLFTAIPPERTCETAVIPKHYCACQEYDEEPADDHRPAGPPQPARRCAVVDVRGGPLRLRTRTGGGAALQYEYEIVVRTHPGGALLSATVVYRMGTATMHLDGTVSRINSYGTAGARRTYSDSTAFASSSQPASSPRLEDQTHSMHKFQYFECSHCHQLLILRNP</sequence>
<dbReference type="GO" id="GO:0016301">
    <property type="term" value="F:kinase activity"/>
    <property type="evidence" value="ECO:0007669"/>
    <property type="project" value="UniProtKB-KW"/>
</dbReference>
<dbReference type="EMBL" id="JAHWGI010000293">
    <property type="protein sequence ID" value="KAK3912398.1"/>
    <property type="molecule type" value="Genomic_DNA"/>
</dbReference>
<comment type="caution">
    <text evidence="1">The sequence shown here is derived from an EMBL/GenBank/DDBJ whole genome shotgun (WGS) entry which is preliminary data.</text>
</comment>
<dbReference type="Pfam" id="PF02995">
    <property type="entry name" value="DUF229"/>
    <property type="match status" value="1"/>
</dbReference>
<dbReference type="Proteomes" id="UP001219518">
    <property type="component" value="Unassembled WGS sequence"/>
</dbReference>
<reference evidence="1" key="1">
    <citation type="submission" date="2021-07" db="EMBL/GenBank/DDBJ databases">
        <authorList>
            <person name="Catto M.A."/>
            <person name="Jacobson A."/>
            <person name="Kennedy G."/>
            <person name="Labadie P."/>
            <person name="Hunt B.G."/>
            <person name="Srinivasan R."/>
        </authorList>
    </citation>
    <scope>NUCLEOTIDE SEQUENCE</scope>
    <source>
        <strain evidence="1">PL_HMW_Pooled</strain>
        <tissue evidence="1">Head</tissue>
    </source>
</reference>
<proteinExistence type="predicted"/>
<protein>
    <submittedName>
        <fullName evidence="1">Acetylglutamate kinase</fullName>
    </submittedName>
</protein>
<keyword evidence="1" id="KW-0418">Kinase</keyword>
<name>A0AAE1H0Q6_9NEOP</name>
<dbReference type="GO" id="GO:0005615">
    <property type="term" value="C:extracellular space"/>
    <property type="evidence" value="ECO:0007669"/>
    <property type="project" value="TreeGrafter"/>
</dbReference>
<keyword evidence="1" id="KW-0808">Transferase</keyword>
<dbReference type="PANTHER" id="PTHR10974">
    <property type="entry name" value="FI08016P-RELATED"/>
    <property type="match status" value="1"/>
</dbReference>
<evidence type="ECO:0000313" key="2">
    <source>
        <dbReference type="Proteomes" id="UP001219518"/>
    </source>
</evidence>
<accession>A0AAE1H0Q6</accession>
<dbReference type="SUPFAM" id="SSF53649">
    <property type="entry name" value="Alkaline phosphatase-like"/>
    <property type="match status" value="1"/>
</dbReference>
<gene>
    <name evidence="1" type="ORF">KUF71_021968</name>
</gene>
<dbReference type="Gene3D" id="3.40.720.10">
    <property type="entry name" value="Alkaline Phosphatase, subunit A"/>
    <property type="match status" value="1"/>
</dbReference>
<dbReference type="InterPro" id="IPR017850">
    <property type="entry name" value="Alkaline_phosphatase_core_sf"/>
</dbReference>
<keyword evidence="2" id="KW-1185">Reference proteome</keyword>
<dbReference type="InterPro" id="IPR004245">
    <property type="entry name" value="DUF229"/>
</dbReference>
<dbReference type="AlphaFoldDB" id="A0AAE1H0Q6"/>
<reference evidence="1" key="2">
    <citation type="journal article" date="2023" name="BMC Genomics">
        <title>Pest status, molecular evolution, and epigenetic factors derived from the genome assembly of Frankliniella fusca, a thysanopteran phytovirus vector.</title>
        <authorList>
            <person name="Catto M.A."/>
            <person name="Labadie P.E."/>
            <person name="Jacobson A.L."/>
            <person name="Kennedy G.G."/>
            <person name="Srinivasan R."/>
            <person name="Hunt B.G."/>
        </authorList>
    </citation>
    <scope>NUCLEOTIDE SEQUENCE</scope>
    <source>
        <strain evidence="1">PL_HMW_Pooled</strain>
    </source>
</reference>
<dbReference type="PANTHER" id="PTHR10974:SF1">
    <property type="entry name" value="FI08016P-RELATED"/>
    <property type="match status" value="1"/>
</dbReference>